<sequence length="192" mass="20828">MPHRDSPRRQGRRLLLRSLLRSTLIVVLLVVIYYVAPLDRELDALTAVILVVGLLLFTLLVARQVRAITRAEHPRLRAVEALATSVPLLLILFAGAYFIIERNRPGAFSQRLDRTDSLYFTVTVFATVGFGDIVPVTSGARIVTMLQMLFDLVAVGLTARVILSAVQVGLQRRPGGSGPKDPAPPGGDGGPP</sequence>
<proteinExistence type="predicted"/>
<reference evidence="4" key="1">
    <citation type="journal article" date="2014" name="Int. J. Syst. Evol. Microbiol.">
        <title>Complete genome sequence of Corynebacterium casei LMG S-19264T (=DSM 44701T), isolated from a smear-ripened cheese.</title>
        <authorList>
            <consortium name="US DOE Joint Genome Institute (JGI-PGF)"/>
            <person name="Walter F."/>
            <person name="Albersmeier A."/>
            <person name="Kalinowski J."/>
            <person name="Ruckert C."/>
        </authorList>
    </citation>
    <scope>NUCLEOTIDE SEQUENCE</scope>
    <source>
        <strain evidence="4">CGMCC 4.7201</strain>
    </source>
</reference>
<keyword evidence="2" id="KW-0812">Transmembrane</keyword>
<feature type="domain" description="Potassium channel" evidence="3">
    <location>
        <begin position="88"/>
        <end position="166"/>
    </location>
</feature>
<dbReference type="SUPFAM" id="SSF81324">
    <property type="entry name" value="Voltage-gated potassium channels"/>
    <property type="match status" value="1"/>
</dbReference>
<evidence type="ECO:0000313" key="4">
    <source>
        <dbReference type="EMBL" id="GGO84308.1"/>
    </source>
</evidence>
<evidence type="ECO:0000256" key="1">
    <source>
        <dbReference type="SAM" id="MobiDB-lite"/>
    </source>
</evidence>
<protein>
    <recommendedName>
        <fullName evidence="3">Potassium channel domain-containing protein</fullName>
    </recommendedName>
</protein>
<evidence type="ECO:0000313" key="5">
    <source>
        <dbReference type="Proteomes" id="UP000641932"/>
    </source>
</evidence>
<feature type="transmembrane region" description="Helical" evidence="2">
    <location>
        <begin position="149"/>
        <end position="170"/>
    </location>
</feature>
<dbReference type="AlphaFoldDB" id="A0A917ZL66"/>
<dbReference type="Pfam" id="PF07885">
    <property type="entry name" value="Ion_trans_2"/>
    <property type="match status" value="1"/>
</dbReference>
<evidence type="ECO:0000259" key="3">
    <source>
        <dbReference type="Pfam" id="PF07885"/>
    </source>
</evidence>
<feature type="transmembrane region" description="Helical" evidence="2">
    <location>
        <begin position="14"/>
        <end position="36"/>
    </location>
</feature>
<evidence type="ECO:0000256" key="2">
    <source>
        <dbReference type="SAM" id="Phobius"/>
    </source>
</evidence>
<name>A0A917ZL66_9ACTN</name>
<accession>A0A917ZL66</accession>
<dbReference type="InterPro" id="IPR013099">
    <property type="entry name" value="K_chnl_dom"/>
</dbReference>
<organism evidence="4 5">
    <name type="scientific">Wenjunlia tyrosinilytica</name>
    <dbReference type="NCBI Taxonomy" id="1544741"/>
    <lineage>
        <taxon>Bacteria</taxon>
        <taxon>Bacillati</taxon>
        <taxon>Actinomycetota</taxon>
        <taxon>Actinomycetes</taxon>
        <taxon>Kitasatosporales</taxon>
        <taxon>Streptomycetaceae</taxon>
        <taxon>Wenjunlia</taxon>
    </lineage>
</organism>
<feature type="transmembrane region" description="Helical" evidence="2">
    <location>
        <begin position="119"/>
        <end position="137"/>
    </location>
</feature>
<feature type="region of interest" description="Disordered" evidence="1">
    <location>
        <begin position="171"/>
        <end position="192"/>
    </location>
</feature>
<gene>
    <name evidence="4" type="ORF">GCM10012280_15490</name>
</gene>
<feature type="transmembrane region" description="Helical" evidence="2">
    <location>
        <begin position="81"/>
        <end position="99"/>
    </location>
</feature>
<keyword evidence="5" id="KW-1185">Reference proteome</keyword>
<feature type="compositionally biased region" description="Pro residues" evidence="1">
    <location>
        <begin position="181"/>
        <end position="192"/>
    </location>
</feature>
<dbReference type="EMBL" id="BMMS01000005">
    <property type="protein sequence ID" value="GGO84308.1"/>
    <property type="molecule type" value="Genomic_DNA"/>
</dbReference>
<dbReference type="Gene3D" id="1.10.287.70">
    <property type="match status" value="1"/>
</dbReference>
<dbReference type="Proteomes" id="UP000641932">
    <property type="component" value="Unassembled WGS sequence"/>
</dbReference>
<feature type="transmembrane region" description="Helical" evidence="2">
    <location>
        <begin position="42"/>
        <end position="61"/>
    </location>
</feature>
<reference evidence="4" key="2">
    <citation type="submission" date="2020-09" db="EMBL/GenBank/DDBJ databases">
        <authorList>
            <person name="Sun Q."/>
            <person name="Zhou Y."/>
        </authorList>
    </citation>
    <scope>NUCLEOTIDE SEQUENCE</scope>
    <source>
        <strain evidence="4">CGMCC 4.7201</strain>
    </source>
</reference>
<keyword evidence="2" id="KW-1133">Transmembrane helix</keyword>
<keyword evidence="2" id="KW-0472">Membrane</keyword>
<comment type="caution">
    <text evidence="4">The sequence shown here is derived from an EMBL/GenBank/DDBJ whole genome shotgun (WGS) entry which is preliminary data.</text>
</comment>